<dbReference type="EMBL" id="FZNQ01000014">
    <property type="protein sequence ID" value="SNR55137.1"/>
    <property type="molecule type" value="Genomic_DNA"/>
</dbReference>
<dbReference type="AlphaFoldDB" id="A0A238X871"/>
<dbReference type="Proteomes" id="UP000198397">
    <property type="component" value="Unassembled WGS sequence"/>
</dbReference>
<sequence>MFVAGMGATALGGSALLASGASSRVESQRGATIRVVGDEEAYLRLVYNQEPLTVNCDGSIELVTITNQLKETIDEIVIENLTVEPADLVVNEGTLAVPDQIDVGEIGRITITVECEPGTDTTSTVSFDIIAKGIDQAVIANGHVDKRFVEVNCECARVEGCSPGFWRQPAYRNGIWTDTDTYGPSERVADVFTLAVTGTQGQGGNAVDFDELTLREALDGGGGSGVSGAQQILLRAATAGLLNSQHPEVNYPKTESQLIADVDAALATEDRERILALAADLDEVNNEECPIRLRSEEEA</sequence>
<evidence type="ECO:0000313" key="1">
    <source>
        <dbReference type="EMBL" id="SNR55137.1"/>
    </source>
</evidence>
<keyword evidence="2" id="KW-1185">Reference proteome</keyword>
<name>A0A238X871_HALVU</name>
<organism evidence="1 2">
    <name type="scientific">Halorubrum vacuolatum</name>
    <name type="common">Natronobacterium vacuolatum</name>
    <dbReference type="NCBI Taxonomy" id="63740"/>
    <lineage>
        <taxon>Archaea</taxon>
        <taxon>Methanobacteriati</taxon>
        <taxon>Methanobacteriota</taxon>
        <taxon>Stenosarchaea group</taxon>
        <taxon>Halobacteria</taxon>
        <taxon>Halobacteriales</taxon>
        <taxon>Haloferacaceae</taxon>
        <taxon>Halorubrum</taxon>
    </lineage>
</organism>
<reference evidence="1 2" key="1">
    <citation type="submission" date="2017-06" db="EMBL/GenBank/DDBJ databases">
        <authorList>
            <person name="Kim H.J."/>
            <person name="Triplett B.A."/>
        </authorList>
    </citation>
    <scope>NUCLEOTIDE SEQUENCE [LARGE SCALE GENOMIC DNA]</scope>
    <source>
        <strain evidence="1 2">DSM 8800</strain>
    </source>
</reference>
<gene>
    <name evidence="1" type="ORF">SAMN06264855_11478</name>
</gene>
<proteinExistence type="predicted"/>
<evidence type="ECO:0000313" key="2">
    <source>
        <dbReference type="Proteomes" id="UP000198397"/>
    </source>
</evidence>
<accession>A0A238X871</accession>
<protein>
    <submittedName>
        <fullName evidence="1">Uncharacterized protein</fullName>
    </submittedName>
</protein>